<feature type="binding site" evidence="2">
    <location>
        <begin position="181"/>
        <end position="189"/>
    </location>
    <ligand>
        <name>GTP</name>
        <dbReference type="ChEBI" id="CHEBI:37565"/>
    </ligand>
</feature>
<keyword evidence="2" id="KW-0479">Metal-binding</keyword>
<keyword evidence="1 2" id="KW-0690">Ribosome biogenesis</keyword>
<gene>
    <name evidence="2 4" type="primary">rsgA</name>
    <name evidence="4" type="ORF">PPIS_a1429</name>
</gene>
<keyword evidence="2" id="KW-0963">Cytoplasm</keyword>
<dbReference type="Proteomes" id="UP000016521">
    <property type="component" value="Chromosome I"/>
</dbReference>
<feature type="binding site" evidence="2">
    <location>
        <position position="262"/>
    </location>
    <ligand>
        <name>Zn(2+)</name>
        <dbReference type="ChEBI" id="CHEBI:29105"/>
    </ligand>
</feature>
<evidence type="ECO:0000313" key="4">
    <source>
        <dbReference type="EMBL" id="ATD06552.1"/>
    </source>
</evidence>
<dbReference type="EMBL" id="CP011924">
    <property type="protein sequence ID" value="ATD06552.1"/>
    <property type="molecule type" value="Genomic_DNA"/>
</dbReference>
<organism evidence="4 5">
    <name type="scientific">Pseudoalteromonas piscicida</name>
    <dbReference type="NCBI Taxonomy" id="43662"/>
    <lineage>
        <taxon>Bacteria</taxon>
        <taxon>Pseudomonadati</taxon>
        <taxon>Pseudomonadota</taxon>
        <taxon>Gammaproteobacteria</taxon>
        <taxon>Alteromonadales</taxon>
        <taxon>Pseudoalteromonadaceae</taxon>
        <taxon>Pseudoalteromonas</taxon>
    </lineage>
</organism>
<comment type="subcellular location">
    <subcellularLocation>
        <location evidence="2">Cytoplasm</location>
    </subcellularLocation>
</comment>
<keyword evidence="2" id="KW-0699">rRNA-binding</keyword>
<dbReference type="CDD" id="cd01854">
    <property type="entry name" value="YjeQ_EngC"/>
    <property type="match status" value="1"/>
</dbReference>
<keyword evidence="2" id="KW-0342">GTP-binding</keyword>
<dbReference type="InterPro" id="IPR004881">
    <property type="entry name" value="Ribosome_biogen_GTPase_RsgA"/>
</dbReference>
<comment type="cofactor">
    <cofactor evidence="2">
        <name>Zn(2+)</name>
        <dbReference type="ChEBI" id="CHEBI:29105"/>
    </cofactor>
    <text evidence="2">Binds 1 zinc ion per subunit.</text>
</comment>
<dbReference type="Gene3D" id="3.40.50.300">
    <property type="entry name" value="P-loop containing nucleotide triphosphate hydrolases"/>
    <property type="match status" value="1"/>
</dbReference>
<comment type="function">
    <text evidence="2">One of several proteins that assist in the late maturation steps of the functional core of the 30S ribosomal subunit. Helps release RbfA from mature subunits. May play a role in the assembly of ribosomal proteins into the subunit. Circularly permuted GTPase that catalyzes slow GTP hydrolysis, GTPase activity is stimulated by the 30S ribosomal subunit.</text>
</comment>
<dbReference type="RefSeq" id="WP_010372577.1">
    <property type="nucleotide sequence ID" value="NZ_CP011924.1"/>
</dbReference>
<evidence type="ECO:0000256" key="2">
    <source>
        <dbReference type="HAMAP-Rule" id="MF_01820"/>
    </source>
</evidence>
<feature type="binding site" evidence="2">
    <location>
        <position position="275"/>
    </location>
    <ligand>
        <name>Zn(2+)</name>
        <dbReference type="ChEBI" id="CHEBI:29105"/>
    </ligand>
</feature>
<evidence type="ECO:0000259" key="3">
    <source>
        <dbReference type="PROSITE" id="PS50936"/>
    </source>
</evidence>
<feature type="binding site" evidence="2">
    <location>
        <begin position="129"/>
        <end position="132"/>
    </location>
    <ligand>
        <name>GTP</name>
        <dbReference type="ChEBI" id="CHEBI:37565"/>
    </ligand>
</feature>
<keyword evidence="2" id="KW-0378">Hydrolase</keyword>
<keyword evidence="2" id="KW-0547">Nucleotide-binding</keyword>
<feature type="binding site" evidence="2">
    <location>
        <position position="267"/>
    </location>
    <ligand>
        <name>Zn(2+)</name>
        <dbReference type="ChEBI" id="CHEBI:29105"/>
    </ligand>
</feature>
<keyword evidence="2" id="KW-0694">RNA-binding</keyword>
<comment type="similarity">
    <text evidence="2">Belongs to the TRAFAC class YlqF/YawG GTPase family. RsgA subfamily.</text>
</comment>
<dbReference type="Pfam" id="PF03193">
    <property type="entry name" value="RsgA_GTPase"/>
    <property type="match status" value="1"/>
</dbReference>
<name>A0ABM6NCJ5_PSEO7</name>
<feature type="domain" description="EngC GTPase" evidence="3">
    <location>
        <begin position="88"/>
        <end position="237"/>
    </location>
</feature>
<dbReference type="PANTHER" id="PTHR32120">
    <property type="entry name" value="SMALL RIBOSOMAL SUBUNIT BIOGENESIS GTPASE RSGA"/>
    <property type="match status" value="1"/>
</dbReference>
<comment type="subunit">
    <text evidence="2">Monomer. Associates with 30S ribosomal subunit, binds 16S rRNA.</text>
</comment>
<sequence>MNTHSKYRVIEKHYDSYKIQTESGIKSAILKGSFLHTIKSKESLPCVGDWVNVANEHSHYLINGIEKRYSLVSRKFTGNTTEQQAIAANVDYVFIVLGLDRERHYSDRLLERLLTIAWNSGATPIVILNKCDLNDMASLIKRQLETVALDINIIICSAEDKTGIEEVVSYLVNGAVGMFIGPSGVGKSTLTNTILKNSIQKTNSGRDKDKRGRHTTSACYLFELENGGYIVDSSGIKEVQAWAESEDIEAVFGEIQSASNLCHFRDCSHEGEPGCAVQQELEYGNITAERYDSYLHLKQEQAFLERRRNVRNKSAERQHGKDFTKMVKSTLSKKQILRNAQR</sequence>
<proteinExistence type="inferred from homology"/>
<dbReference type="InterPro" id="IPR027417">
    <property type="entry name" value="P-loop_NTPase"/>
</dbReference>
<dbReference type="Gene3D" id="1.10.40.50">
    <property type="entry name" value="Probable gtpase engc, domain 3"/>
    <property type="match status" value="1"/>
</dbReference>
<keyword evidence="2" id="KW-0862">Zinc</keyword>
<evidence type="ECO:0000256" key="1">
    <source>
        <dbReference type="ARBA" id="ARBA00022517"/>
    </source>
</evidence>
<dbReference type="PANTHER" id="PTHR32120:SF10">
    <property type="entry name" value="SMALL RIBOSOMAL SUBUNIT BIOGENESIS GTPASE RSGA"/>
    <property type="match status" value="1"/>
</dbReference>
<dbReference type="NCBIfam" id="TIGR00157">
    <property type="entry name" value="ribosome small subunit-dependent GTPase A"/>
    <property type="match status" value="1"/>
</dbReference>
<dbReference type="PROSITE" id="PS50936">
    <property type="entry name" value="ENGC_GTPASE"/>
    <property type="match status" value="1"/>
</dbReference>
<dbReference type="InterPro" id="IPR010914">
    <property type="entry name" value="RsgA_GTPase_dom"/>
</dbReference>
<evidence type="ECO:0000313" key="5">
    <source>
        <dbReference type="Proteomes" id="UP000016521"/>
    </source>
</evidence>
<dbReference type="SUPFAM" id="SSF52540">
    <property type="entry name" value="P-loop containing nucleoside triphosphate hydrolases"/>
    <property type="match status" value="1"/>
</dbReference>
<keyword evidence="5" id="KW-1185">Reference proteome</keyword>
<accession>A0ABM6NCJ5</accession>
<dbReference type="EC" id="3.6.1.-" evidence="2"/>
<dbReference type="HAMAP" id="MF_01820">
    <property type="entry name" value="GTPase_RsgA"/>
    <property type="match status" value="1"/>
</dbReference>
<reference evidence="4 5" key="1">
    <citation type="submission" date="2015-06" db="EMBL/GenBank/DDBJ databases">
        <authorList>
            <person name="Xie B.-B."/>
            <person name="Rong J.-C."/>
            <person name="Qin Q.-L."/>
            <person name="Zhang Y.-Z."/>
        </authorList>
    </citation>
    <scope>NUCLEOTIDE SEQUENCE [LARGE SCALE GENOMIC DNA]</scope>
    <source>
        <strain evidence="4 5">JCM 20779</strain>
    </source>
</reference>
<protein>
    <recommendedName>
        <fullName evidence="2">Small ribosomal subunit biogenesis GTPase RsgA</fullName>
        <ecNumber evidence="2">3.6.1.-</ecNumber>
    </recommendedName>
</protein>
<feature type="binding site" evidence="2">
    <location>
        <position position="269"/>
    </location>
    <ligand>
        <name>Zn(2+)</name>
        <dbReference type="ChEBI" id="CHEBI:29105"/>
    </ligand>
</feature>